<dbReference type="GO" id="GO:0019843">
    <property type="term" value="F:rRNA binding"/>
    <property type="evidence" value="ECO:0007669"/>
    <property type="project" value="UniProtKB-UniRule"/>
</dbReference>
<dbReference type="InterPro" id="IPR035987">
    <property type="entry name" value="Ribosomal_uS8_sf"/>
</dbReference>
<dbReference type="InterPro" id="IPR000630">
    <property type="entry name" value="Ribosomal_uS8"/>
</dbReference>
<evidence type="ECO:0000256" key="1">
    <source>
        <dbReference type="ARBA" id="ARBA00006471"/>
    </source>
</evidence>
<name>A0A0H4T2K5_9ARCH</name>
<dbReference type="Gene3D" id="3.30.1490.10">
    <property type="match status" value="1"/>
</dbReference>
<dbReference type="GO" id="GO:1990904">
    <property type="term" value="C:ribonucleoprotein complex"/>
    <property type="evidence" value="ECO:0007669"/>
    <property type="project" value="UniProtKB-KW"/>
</dbReference>
<dbReference type="GO" id="GO:0003735">
    <property type="term" value="F:structural constituent of ribosome"/>
    <property type="evidence" value="ECO:0007669"/>
    <property type="project" value="InterPro"/>
</dbReference>
<dbReference type="GO" id="GO:0006412">
    <property type="term" value="P:translation"/>
    <property type="evidence" value="ECO:0007669"/>
    <property type="project" value="UniProtKB-UniRule"/>
</dbReference>
<dbReference type="AlphaFoldDB" id="A0A0H4T2K5"/>
<gene>
    <name evidence="6" type="primary">rps8p</name>
    <name evidence="5" type="synonym">rps8</name>
</gene>
<reference evidence="6" key="1">
    <citation type="journal article" date="2015" name="ISME J.">
        <title>Aquifer environment selects for microbial species cohorts in sediment and groundwater.</title>
        <authorList>
            <person name="Hug L.A."/>
            <person name="Thomas B.C."/>
            <person name="Brown C.T."/>
            <person name="Frischkorn K.R."/>
            <person name="Williams K.H."/>
            <person name="Tringe S.G."/>
            <person name="Banfield J.F."/>
        </authorList>
    </citation>
    <scope>NUCLEOTIDE SEQUENCE</scope>
</reference>
<organism evidence="6">
    <name type="scientific">uncultured thaumarchaeote Rifle_16ft_4_minimus_11813</name>
    <dbReference type="NCBI Taxonomy" id="1665208"/>
    <lineage>
        <taxon>Archaea</taxon>
        <taxon>Nitrososphaerota</taxon>
        <taxon>environmental samples</taxon>
    </lineage>
</organism>
<comment type="function">
    <text evidence="5">One of the primary rRNA binding proteins, it binds directly to 16S rRNA central domain where it helps coordinate assembly of the platform of the 30S subunit.</text>
</comment>
<keyword evidence="2 5" id="KW-0699">rRNA-binding</keyword>
<sequence length="130" mass="14661">MPAKQILPNLFSSIYNNEIRHKKECLVIPASKLASEVLRTMQKHKYIGEFEFIDDGLLGKLRIQLLGRINRCGVVSPRFSVNKDGYSRWERQYLPAVGVGILIVSTPQGVMSHVEAQSENIGGRLLGYVY</sequence>
<evidence type="ECO:0000256" key="4">
    <source>
        <dbReference type="ARBA" id="ARBA00023274"/>
    </source>
</evidence>
<dbReference type="Gene3D" id="3.30.1370.30">
    <property type="match status" value="1"/>
</dbReference>
<comment type="subunit">
    <text evidence="5">Part of the 30S ribosomal subunit.</text>
</comment>
<evidence type="ECO:0000256" key="5">
    <source>
        <dbReference type="HAMAP-Rule" id="MF_01302"/>
    </source>
</evidence>
<protein>
    <recommendedName>
        <fullName evidence="5">Small ribosomal subunit protein uS8</fullName>
    </recommendedName>
</protein>
<keyword evidence="5" id="KW-0694">RNA-binding</keyword>
<dbReference type="HAMAP" id="MF_01302_A">
    <property type="entry name" value="Ribosomal_uS8_A"/>
    <property type="match status" value="1"/>
</dbReference>
<keyword evidence="4 5" id="KW-0687">Ribonucleoprotein</keyword>
<evidence type="ECO:0000256" key="3">
    <source>
        <dbReference type="ARBA" id="ARBA00022980"/>
    </source>
</evidence>
<evidence type="ECO:0000313" key="6">
    <source>
        <dbReference type="EMBL" id="AKQ00895.1"/>
    </source>
</evidence>
<dbReference type="EMBL" id="KT006941">
    <property type="protein sequence ID" value="AKQ00895.1"/>
    <property type="molecule type" value="Genomic_DNA"/>
</dbReference>
<comment type="similarity">
    <text evidence="1 5">Belongs to the universal ribosomal protein uS8 family.</text>
</comment>
<accession>A0A0H4T2K5</accession>
<dbReference type="Pfam" id="PF00410">
    <property type="entry name" value="Ribosomal_S8"/>
    <property type="match status" value="1"/>
</dbReference>
<evidence type="ECO:0000256" key="2">
    <source>
        <dbReference type="ARBA" id="ARBA00022730"/>
    </source>
</evidence>
<dbReference type="NCBIfam" id="NF003115">
    <property type="entry name" value="PRK04034.1"/>
    <property type="match status" value="1"/>
</dbReference>
<dbReference type="PANTHER" id="PTHR11758">
    <property type="entry name" value="40S RIBOSOMAL PROTEIN S15A"/>
    <property type="match status" value="1"/>
</dbReference>
<proteinExistence type="inferred from homology"/>
<dbReference type="GO" id="GO:0005840">
    <property type="term" value="C:ribosome"/>
    <property type="evidence" value="ECO:0007669"/>
    <property type="project" value="UniProtKB-KW"/>
</dbReference>
<keyword evidence="3 5" id="KW-0689">Ribosomal protein</keyword>
<dbReference type="SUPFAM" id="SSF56047">
    <property type="entry name" value="Ribosomal protein S8"/>
    <property type="match status" value="1"/>
</dbReference>